<dbReference type="PROSITE" id="PS00444">
    <property type="entry name" value="POLYPRENYL_SYNTHASE_2"/>
    <property type="match status" value="1"/>
</dbReference>
<evidence type="ECO:0000313" key="5">
    <source>
        <dbReference type="Proteomes" id="UP001211065"/>
    </source>
</evidence>
<evidence type="ECO:0000256" key="3">
    <source>
        <dbReference type="RuleBase" id="RU004466"/>
    </source>
</evidence>
<name>A0AAD5Y2Q9_9FUNG</name>
<dbReference type="SFLD" id="SFLDS00005">
    <property type="entry name" value="Isoprenoid_Synthase_Type_I"/>
    <property type="match status" value="1"/>
</dbReference>
<proteinExistence type="inferred from homology"/>
<keyword evidence="1" id="KW-0479">Metal-binding</keyword>
<comment type="caution">
    <text evidence="4">The sequence shown here is derived from an EMBL/GenBank/DDBJ whole genome shotgun (WGS) entry which is preliminary data.</text>
</comment>
<keyword evidence="5" id="KW-1185">Reference proteome</keyword>
<dbReference type="GO" id="GO:0008299">
    <property type="term" value="P:isoprenoid biosynthetic process"/>
    <property type="evidence" value="ECO:0007669"/>
    <property type="project" value="InterPro"/>
</dbReference>
<dbReference type="GO" id="GO:0046872">
    <property type="term" value="F:metal ion binding"/>
    <property type="evidence" value="ECO:0007669"/>
    <property type="project" value="UniProtKB-KW"/>
</dbReference>
<dbReference type="Gene3D" id="1.10.600.10">
    <property type="entry name" value="Farnesyl Diphosphate Synthase"/>
    <property type="match status" value="1"/>
</dbReference>
<dbReference type="PROSITE" id="PS00723">
    <property type="entry name" value="POLYPRENYL_SYNTHASE_1"/>
    <property type="match status" value="1"/>
</dbReference>
<dbReference type="InterPro" id="IPR008949">
    <property type="entry name" value="Isoprenoid_synthase_dom_sf"/>
</dbReference>
<evidence type="ECO:0000256" key="1">
    <source>
        <dbReference type="ARBA" id="ARBA00022723"/>
    </source>
</evidence>
<dbReference type="SUPFAM" id="SSF48576">
    <property type="entry name" value="Terpenoid synthases"/>
    <property type="match status" value="1"/>
</dbReference>
<accession>A0AAD5Y2Q9</accession>
<dbReference type="GO" id="GO:0004659">
    <property type="term" value="F:prenyltransferase activity"/>
    <property type="evidence" value="ECO:0007669"/>
    <property type="project" value="InterPro"/>
</dbReference>
<dbReference type="CDD" id="cd00685">
    <property type="entry name" value="Trans_IPPS_HT"/>
    <property type="match status" value="1"/>
</dbReference>
<dbReference type="EMBL" id="JADGJW010000045">
    <property type="protein sequence ID" value="KAJ3226057.1"/>
    <property type="molecule type" value="Genomic_DNA"/>
</dbReference>
<evidence type="ECO:0000313" key="4">
    <source>
        <dbReference type="EMBL" id="KAJ3226057.1"/>
    </source>
</evidence>
<dbReference type="PANTHER" id="PTHR12001">
    <property type="entry name" value="GERANYLGERANYL PYROPHOSPHATE SYNTHASE"/>
    <property type="match status" value="1"/>
</dbReference>
<dbReference type="InterPro" id="IPR000092">
    <property type="entry name" value="Polyprenyl_synt"/>
</dbReference>
<sequence length="294" mass="33941">MESAMNEQILLEPFNYLRDVPGKHIRTKLIEAFDVWLKVPEDHLKLITEVTEMLHMSSLLIDDVEDDSELRRGVPVAHKIFGTPRTINCANYVYFVALEKLLTLDNKEVVKIFTTELLHLHRGQGMELYWRDWNKCPTEEEYIEMVGNKTGGLLRLAIKLMQTLSKSNDNFVPLVDLLGIHFQIRDDYLNLQSGVYEDNKGFAEDLTEGKFSFPIIHSIGSDPNNNQLSNILAQRTTDIHLKKYAINLMKKSKSFEYTLKRMKEFEAMVLAEAKKFSGENILFQNIVTLLSKVD</sequence>
<keyword evidence="2" id="KW-0460">Magnesium</keyword>
<dbReference type="AlphaFoldDB" id="A0AAD5Y2Q9"/>
<dbReference type="PANTHER" id="PTHR12001:SF44">
    <property type="entry name" value="GERANYLGERANYL PYROPHOSPHATE SYNTHASE"/>
    <property type="match status" value="1"/>
</dbReference>
<keyword evidence="3" id="KW-0808">Transferase</keyword>
<dbReference type="InterPro" id="IPR033749">
    <property type="entry name" value="Polyprenyl_synt_CS"/>
</dbReference>
<dbReference type="Pfam" id="PF00348">
    <property type="entry name" value="polyprenyl_synt"/>
    <property type="match status" value="1"/>
</dbReference>
<organism evidence="4 5">
    <name type="scientific">Clydaea vesicula</name>
    <dbReference type="NCBI Taxonomy" id="447962"/>
    <lineage>
        <taxon>Eukaryota</taxon>
        <taxon>Fungi</taxon>
        <taxon>Fungi incertae sedis</taxon>
        <taxon>Chytridiomycota</taxon>
        <taxon>Chytridiomycota incertae sedis</taxon>
        <taxon>Chytridiomycetes</taxon>
        <taxon>Lobulomycetales</taxon>
        <taxon>Lobulomycetaceae</taxon>
        <taxon>Clydaea</taxon>
    </lineage>
</organism>
<comment type="similarity">
    <text evidence="3">Belongs to the FPP/GGPP synthase family.</text>
</comment>
<protein>
    <submittedName>
        <fullName evidence="4">Geranylgeranyl pyrophosphate synthase</fullName>
    </submittedName>
</protein>
<reference evidence="4" key="1">
    <citation type="submission" date="2020-05" db="EMBL/GenBank/DDBJ databases">
        <title>Phylogenomic resolution of chytrid fungi.</title>
        <authorList>
            <person name="Stajich J.E."/>
            <person name="Amses K."/>
            <person name="Simmons R."/>
            <person name="Seto K."/>
            <person name="Myers J."/>
            <person name="Bonds A."/>
            <person name="Quandt C.A."/>
            <person name="Barry K."/>
            <person name="Liu P."/>
            <person name="Grigoriev I."/>
            <person name="Longcore J.E."/>
            <person name="James T.Y."/>
        </authorList>
    </citation>
    <scope>NUCLEOTIDE SEQUENCE</scope>
    <source>
        <strain evidence="4">JEL0476</strain>
    </source>
</reference>
<dbReference type="Proteomes" id="UP001211065">
    <property type="component" value="Unassembled WGS sequence"/>
</dbReference>
<gene>
    <name evidence="4" type="primary">GGPS1</name>
    <name evidence="4" type="ORF">HK099_005642</name>
</gene>
<evidence type="ECO:0000256" key="2">
    <source>
        <dbReference type="ARBA" id="ARBA00022842"/>
    </source>
</evidence>